<accession>A0A838CW39</accession>
<proteinExistence type="predicted"/>
<reference evidence="1 2" key="1">
    <citation type="journal article" date="2004" name="Extremophiles">
        <title>Halobacillus locisalis sp. nov., a halophilic bacterium isolated from a marine solar saltern of the Yellow Sea in Korea.</title>
        <authorList>
            <person name="Yoon J.H."/>
            <person name="Kang K.H."/>
            <person name="Oh T.K."/>
            <person name="Park Y.H."/>
        </authorList>
    </citation>
    <scope>NUCLEOTIDE SEQUENCE [LARGE SCALE GENOMIC DNA]</scope>
    <source>
        <strain evidence="1 2">KCTC 3788</strain>
    </source>
</reference>
<dbReference type="Proteomes" id="UP000571017">
    <property type="component" value="Unassembled WGS sequence"/>
</dbReference>
<evidence type="ECO:0000313" key="2">
    <source>
        <dbReference type="Proteomes" id="UP000571017"/>
    </source>
</evidence>
<evidence type="ECO:0000313" key="1">
    <source>
        <dbReference type="EMBL" id="MBA2176144.1"/>
    </source>
</evidence>
<dbReference type="EMBL" id="JACEFG010000003">
    <property type="protein sequence ID" value="MBA2176144.1"/>
    <property type="molecule type" value="Genomic_DNA"/>
</dbReference>
<dbReference type="RefSeq" id="WP_181473179.1">
    <property type="nucleotide sequence ID" value="NZ_JACEFG010000003.1"/>
</dbReference>
<protein>
    <submittedName>
        <fullName evidence="1">Uncharacterized protein</fullName>
    </submittedName>
</protein>
<keyword evidence="2" id="KW-1185">Reference proteome</keyword>
<dbReference type="AlphaFoldDB" id="A0A838CW39"/>
<gene>
    <name evidence="1" type="ORF">H0266_14705</name>
</gene>
<comment type="caution">
    <text evidence="1">The sequence shown here is derived from an EMBL/GenBank/DDBJ whole genome shotgun (WGS) entry which is preliminary data.</text>
</comment>
<sequence length="108" mass="12694">MNVTLLAFIDGDLRKYASDYVESFIEEVGNIEEHSLMDKSQKDLMKLGFVRNRENIWMTPFHPMNIAYQLKVNDELEDEEVGVHILNRLHPQNLLPFIYAIDPNHEVH</sequence>
<organism evidence="1 2">
    <name type="scientific">Halobacillus locisalis</name>
    <dbReference type="NCBI Taxonomy" id="220753"/>
    <lineage>
        <taxon>Bacteria</taxon>
        <taxon>Bacillati</taxon>
        <taxon>Bacillota</taxon>
        <taxon>Bacilli</taxon>
        <taxon>Bacillales</taxon>
        <taxon>Bacillaceae</taxon>
        <taxon>Halobacillus</taxon>
    </lineage>
</organism>
<name>A0A838CW39_9BACI</name>